<comment type="caution">
    <text evidence="3">The sequence shown here is derived from an EMBL/GenBank/DDBJ whole genome shotgun (WGS) entry which is preliminary data.</text>
</comment>
<dbReference type="RefSeq" id="WP_371434922.1">
    <property type="nucleotide sequence ID" value="NZ_JBHSRS010000084.1"/>
</dbReference>
<evidence type="ECO:0000313" key="4">
    <source>
        <dbReference type="Proteomes" id="UP001596270"/>
    </source>
</evidence>
<dbReference type="Pfam" id="PF08750">
    <property type="entry name" value="CNP1"/>
    <property type="match status" value="1"/>
</dbReference>
<dbReference type="Proteomes" id="UP001596270">
    <property type="component" value="Unassembled WGS sequence"/>
</dbReference>
<dbReference type="InterPro" id="IPR014861">
    <property type="entry name" value="CNP1-like_dom"/>
</dbReference>
<keyword evidence="1" id="KW-0732">Signal</keyword>
<evidence type="ECO:0000256" key="1">
    <source>
        <dbReference type="SAM" id="SignalP"/>
    </source>
</evidence>
<accession>A0ABW1U6J6</accession>
<feature type="signal peptide" evidence="1">
    <location>
        <begin position="1"/>
        <end position="27"/>
    </location>
</feature>
<proteinExistence type="predicted"/>
<evidence type="ECO:0000313" key="3">
    <source>
        <dbReference type="EMBL" id="MFC6284803.1"/>
    </source>
</evidence>
<name>A0ABW1U6J6_9BURK</name>
<sequence length="173" mass="18911">MKLKPVFAALPAIFLALTFSLAGPAWAQNLTDNPDWKESEVPPPPAFDVGKLVTFEVSRGSSLVYGVDPASVSVSRVDSLVRYVMVATSPSGVRNVMYEGLRCSTGEVKTYARYLDGRWQSVANAQWRSVFDGASSLYALRFARAGACDGSAPQSTVREIVERLKKPNQYLDQ</sequence>
<feature type="chain" id="PRO_5047304505" evidence="1">
    <location>
        <begin position="28"/>
        <end position="173"/>
    </location>
</feature>
<feature type="domain" description="CNP1-like uncharacterised" evidence="2">
    <location>
        <begin position="32"/>
        <end position="165"/>
    </location>
</feature>
<organism evidence="3 4">
    <name type="scientific">Polaromonas aquatica</name>
    <dbReference type="NCBI Taxonomy" id="332657"/>
    <lineage>
        <taxon>Bacteria</taxon>
        <taxon>Pseudomonadati</taxon>
        <taxon>Pseudomonadota</taxon>
        <taxon>Betaproteobacteria</taxon>
        <taxon>Burkholderiales</taxon>
        <taxon>Comamonadaceae</taxon>
        <taxon>Polaromonas</taxon>
    </lineage>
</organism>
<dbReference type="EMBL" id="JBHSRS010000084">
    <property type="protein sequence ID" value="MFC6284803.1"/>
    <property type="molecule type" value="Genomic_DNA"/>
</dbReference>
<evidence type="ECO:0000259" key="2">
    <source>
        <dbReference type="Pfam" id="PF08750"/>
    </source>
</evidence>
<gene>
    <name evidence="3" type="ORF">ACFQND_26555</name>
</gene>
<reference evidence="4" key="1">
    <citation type="journal article" date="2019" name="Int. J. Syst. Evol. Microbiol.">
        <title>The Global Catalogue of Microorganisms (GCM) 10K type strain sequencing project: providing services to taxonomists for standard genome sequencing and annotation.</title>
        <authorList>
            <consortium name="The Broad Institute Genomics Platform"/>
            <consortium name="The Broad Institute Genome Sequencing Center for Infectious Disease"/>
            <person name="Wu L."/>
            <person name="Ma J."/>
        </authorList>
    </citation>
    <scope>NUCLEOTIDE SEQUENCE [LARGE SCALE GENOMIC DNA]</scope>
    <source>
        <strain evidence="4">CCUG 39402</strain>
    </source>
</reference>
<keyword evidence="4" id="KW-1185">Reference proteome</keyword>
<protein>
    <submittedName>
        <fullName evidence="3">CNP1-like family protein</fullName>
    </submittedName>
</protein>